<organism evidence="1 2">
    <name type="scientific">Shinella curvata</name>
    <dbReference type="NCBI Taxonomy" id="1817964"/>
    <lineage>
        <taxon>Bacteria</taxon>
        <taxon>Pseudomonadati</taxon>
        <taxon>Pseudomonadota</taxon>
        <taxon>Alphaproteobacteria</taxon>
        <taxon>Hyphomicrobiales</taxon>
        <taxon>Rhizobiaceae</taxon>
        <taxon>Shinella</taxon>
    </lineage>
</organism>
<keyword evidence="2" id="KW-1185">Reference proteome</keyword>
<proteinExistence type="predicted"/>
<name>A0ABT8XM98_9HYPH</name>
<dbReference type="RefSeq" id="WP_244763880.1">
    <property type="nucleotide sequence ID" value="NZ_JALJCJ010000009.1"/>
</dbReference>
<evidence type="ECO:0000313" key="1">
    <source>
        <dbReference type="EMBL" id="MDO6124295.1"/>
    </source>
</evidence>
<dbReference type="Proteomes" id="UP001177080">
    <property type="component" value="Unassembled WGS sequence"/>
</dbReference>
<gene>
    <name evidence="1" type="ORF">GB928_024165</name>
</gene>
<evidence type="ECO:0008006" key="3">
    <source>
        <dbReference type="Google" id="ProtNLM"/>
    </source>
</evidence>
<sequence length="74" mass="8505">MTQTHRKSREKAEIAFANAQSQFFARNSAVEELDFIVLAREEKTRRLREARLAKELTDREAATVSLLAKRARTA</sequence>
<reference evidence="1" key="1">
    <citation type="submission" date="2022-04" db="EMBL/GenBank/DDBJ databases">
        <title>Shinella lacus sp. nov., a novel member of the genus Shinella from water.</title>
        <authorList>
            <person name="Deng Y."/>
        </authorList>
    </citation>
    <scope>NUCLEOTIDE SEQUENCE</scope>
    <source>
        <strain evidence="1">JCM 31239</strain>
    </source>
</reference>
<dbReference type="EMBL" id="WHSC02000011">
    <property type="protein sequence ID" value="MDO6124295.1"/>
    <property type="molecule type" value="Genomic_DNA"/>
</dbReference>
<protein>
    <recommendedName>
        <fullName evidence="3">Transcriptional regulator</fullName>
    </recommendedName>
</protein>
<comment type="caution">
    <text evidence="1">The sequence shown here is derived from an EMBL/GenBank/DDBJ whole genome shotgun (WGS) entry which is preliminary data.</text>
</comment>
<accession>A0ABT8XM98</accession>
<evidence type="ECO:0000313" key="2">
    <source>
        <dbReference type="Proteomes" id="UP001177080"/>
    </source>
</evidence>